<evidence type="ECO:0000259" key="16">
    <source>
        <dbReference type="PROSITE" id="PS51755"/>
    </source>
</evidence>
<evidence type="ECO:0000256" key="10">
    <source>
        <dbReference type="ARBA" id="ARBA00023159"/>
    </source>
</evidence>
<dbReference type="GO" id="GO:0006355">
    <property type="term" value="P:regulation of DNA-templated transcription"/>
    <property type="evidence" value="ECO:0007669"/>
    <property type="project" value="InterPro"/>
</dbReference>
<dbReference type="InterPro" id="IPR039420">
    <property type="entry name" value="WalR-like"/>
</dbReference>
<dbReference type="InterPro" id="IPR036388">
    <property type="entry name" value="WH-like_DNA-bd_sf"/>
</dbReference>
<dbReference type="SUPFAM" id="SSF46894">
    <property type="entry name" value="C-terminal effector domain of the bipartite response regulators"/>
    <property type="match status" value="1"/>
</dbReference>
<evidence type="ECO:0000256" key="4">
    <source>
        <dbReference type="ARBA" id="ARBA00022490"/>
    </source>
</evidence>
<evidence type="ECO:0000256" key="1">
    <source>
        <dbReference type="ARBA" id="ARBA00004496"/>
    </source>
</evidence>
<feature type="modified residue" description="4-aspartylphosphate" evidence="13">
    <location>
        <position position="59"/>
    </location>
</feature>
<evidence type="ECO:0000256" key="8">
    <source>
        <dbReference type="ARBA" id="ARBA00023015"/>
    </source>
</evidence>
<evidence type="ECO:0000256" key="5">
    <source>
        <dbReference type="ARBA" id="ARBA00022553"/>
    </source>
</evidence>
<evidence type="ECO:0000256" key="3">
    <source>
        <dbReference type="ARBA" id="ARBA00022448"/>
    </source>
</evidence>
<dbReference type="EMBL" id="AP018558">
    <property type="protein sequence ID" value="BBD76365.1"/>
    <property type="molecule type" value="Genomic_DNA"/>
</dbReference>
<evidence type="ECO:0000256" key="14">
    <source>
        <dbReference type="PROSITE-ProRule" id="PRU01091"/>
    </source>
</evidence>
<dbReference type="GO" id="GO:0000156">
    <property type="term" value="F:phosphorelay response regulator activity"/>
    <property type="evidence" value="ECO:0007669"/>
    <property type="project" value="InterPro"/>
</dbReference>
<dbReference type="PROSITE" id="PS51755">
    <property type="entry name" value="OMPR_PHOB"/>
    <property type="match status" value="1"/>
</dbReference>
<dbReference type="CDD" id="cd00383">
    <property type="entry name" value="trans_reg_C"/>
    <property type="match status" value="1"/>
</dbReference>
<dbReference type="CDD" id="cd17618">
    <property type="entry name" value="REC_OmpR_PhoB"/>
    <property type="match status" value="1"/>
</dbReference>
<dbReference type="GO" id="GO:0032993">
    <property type="term" value="C:protein-DNA complex"/>
    <property type="evidence" value="ECO:0007669"/>
    <property type="project" value="TreeGrafter"/>
</dbReference>
<keyword evidence="18" id="KW-1185">Reference proteome</keyword>
<keyword evidence="3" id="KW-0813">Transport</keyword>
<evidence type="ECO:0000313" key="18">
    <source>
        <dbReference type="Proteomes" id="UP000262004"/>
    </source>
</evidence>
<keyword evidence="5 13" id="KW-0597">Phosphoprotein</keyword>
<dbReference type="GO" id="GO:0006817">
    <property type="term" value="P:phosphate ion transport"/>
    <property type="evidence" value="ECO:0007669"/>
    <property type="project" value="UniProtKB-KW"/>
</dbReference>
<keyword evidence="9 14" id="KW-0238">DNA-binding</keyword>
<evidence type="ECO:0000259" key="15">
    <source>
        <dbReference type="PROSITE" id="PS50110"/>
    </source>
</evidence>
<evidence type="ECO:0000256" key="7">
    <source>
        <dbReference type="ARBA" id="ARBA00023012"/>
    </source>
</evidence>
<dbReference type="Gene3D" id="3.40.50.2300">
    <property type="match status" value="1"/>
</dbReference>
<evidence type="ECO:0000256" key="6">
    <source>
        <dbReference type="ARBA" id="ARBA00022592"/>
    </source>
</evidence>
<dbReference type="InterPro" id="IPR011879">
    <property type="entry name" value="Sig_transdc_resp-reg_PhoB"/>
</dbReference>
<dbReference type="Pfam" id="PF00072">
    <property type="entry name" value="Response_reg"/>
    <property type="match status" value="1"/>
</dbReference>
<dbReference type="InterPro" id="IPR011006">
    <property type="entry name" value="CheY-like_superfamily"/>
</dbReference>
<proteinExistence type="predicted"/>
<dbReference type="SUPFAM" id="SSF52172">
    <property type="entry name" value="CheY-like"/>
    <property type="match status" value="1"/>
</dbReference>
<dbReference type="GO" id="GO:0005829">
    <property type="term" value="C:cytosol"/>
    <property type="evidence" value="ECO:0007669"/>
    <property type="project" value="TreeGrafter"/>
</dbReference>
<dbReference type="PROSITE" id="PS50110">
    <property type="entry name" value="RESPONSE_REGULATORY"/>
    <property type="match status" value="1"/>
</dbReference>
<keyword evidence="6" id="KW-0592">Phosphate transport</keyword>
<name>A0A2Z6DVA8_HYDTE</name>
<reference evidence="17 18" key="1">
    <citation type="submission" date="2018-04" db="EMBL/GenBank/DDBJ databases">
        <title>Complete genome sequence of Hydrogenophilus thermoluteolus TH-1.</title>
        <authorList>
            <person name="Arai H."/>
        </authorList>
    </citation>
    <scope>NUCLEOTIDE SEQUENCE [LARGE SCALE GENOMIC DNA]</scope>
    <source>
        <strain evidence="17 18">TH-1</strain>
    </source>
</reference>
<dbReference type="PANTHER" id="PTHR48111:SF40">
    <property type="entry name" value="PHOSPHATE REGULON TRANSCRIPTIONAL REGULATORY PROTEIN PHOB"/>
    <property type="match status" value="1"/>
</dbReference>
<keyword evidence="10" id="KW-0010">Activator</keyword>
<dbReference type="SMART" id="SM00448">
    <property type="entry name" value="REC"/>
    <property type="match status" value="1"/>
</dbReference>
<sequence>MIAAMSQTRTILLVEDDAAIRSLLVLHLENAGFRVLEAPDVRTALRWLDELLPDIAVIDWMLPDVSGITLLERLRHNDRTRQIPVVMLTARAAEADKVRGLEGGADDYVTKPFSPRELLARIRAVLRRRQPEPEAGPVAFGGLELVPDRRVVRRAGAEQTLGPTEFRLLHFFVTHPERVWDRATLLDRVWGDDAFIEERTVDVHVRRLRLALRPLKADGMIETVRGAGYRITAIPLEPL</sequence>
<keyword evidence="4" id="KW-0963">Cytoplasm</keyword>
<keyword evidence="11" id="KW-0804">Transcription</keyword>
<gene>
    <name evidence="17" type="ORF">HPTL_0095</name>
</gene>
<organism evidence="17 18">
    <name type="scientific">Hydrogenophilus thermoluteolus</name>
    <name type="common">Pseudomonas hydrogenothermophila</name>
    <dbReference type="NCBI Taxonomy" id="297"/>
    <lineage>
        <taxon>Bacteria</taxon>
        <taxon>Pseudomonadati</taxon>
        <taxon>Pseudomonadota</taxon>
        <taxon>Hydrogenophilia</taxon>
        <taxon>Hydrogenophilales</taxon>
        <taxon>Hydrogenophilaceae</taxon>
        <taxon>Hydrogenophilus</taxon>
    </lineage>
</organism>
<feature type="domain" description="OmpR/PhoB-type" evidence="16">
    <location>
        <begin position="135"/>
        <end position="233"/>
    </location>
</feature>
<dbReference type="Gene3D" id="6.10.250.690">
    <property type="match status" value="1"/>
</dbReference>
<evidence type="ECO:0000256" key="12">
    <source>
        <dbReference type="ARBA" id="ARBA00024735"/>
    </source>
</evidence>
<dbReference type="Proteomes" id="UP000262004">
    <property type="component" value="Chromosome"/>
</dbReference>
<dbReference type="Pfam" id="PF00486">
    <property type="entry name" value="Trans_reg_C"/>
    <property type="match status" value="1"/>
</dbReference>
<dbReference type="PANTHER" id="PTHR48111">
    <property type="entry name" value="REGULATOR OF RPOS"/>
    <property type="match status" value="1"/>
</dbReference>
<dbReference type="NCBIfam" id="TIGR02154">
    <property type="entry name" value="PhoB"/>
    <property type="match status" value="1"/>
</dbReference>
<evidence type="ECO:0000256" key="9">
    <source>
        <dbReference type="ARBA" id="ARBA00023125"/>
    </source>
</evidence>
<dbReference type="KEGG" id="htl:HPTL_0095"/>
<feature type="domain" description="Response regulatory" evidence="15">
    <location>
        <begin position="10"/>
        <end position="126"/>
    </location>
</feature>
<protein>
    <recommendedName>
        <fullName evidence="2">Phosphate regulon transcriptional regulatory protein PhoB</fullName>
    </recommendedName>
</protein>
<keyword evidence="8" id="KW-0805">Transcription regulation</keyword>
<dbReference type="AlphaFoldDB" id="A0A2Z6DVA8"/>
<feature type="DNA-binding region" description="OmpR/PhoB-type" evidence="14">
    <location>
        <begin position="135"/>
        <end position="233"/>
    </location>
</feature>
<comment type="function">
    <text evidence="12">This protein is a positive regulator for the phosphate regulon. Transcription of this operon is positively regulated by PhoB and PhoR when phosphate is limited.</text>
</comment>
<evidence type="ECO:0000313" key="17">
    <source>
        <dbReference type="EMBL" id="BBD76365.1"/>
    </source>
</evidence>
<evidence type="ECO:0000256" key="13">
    <source>
        <dbReference type="PROSITE-ProRule" id="PRU00169"/>
    </source>
</evidence>
<accession>A0A2Z6DVA8</accession>
<dbReference type="InterPro" id="IPR001867">
    <property type="entry name" value="OmpR/PhoB-type_DNA-bd"/>
</dbReference>
<evidence type="ECO:0000256" key="11">
    <source>
        <dbReference type="ARBA" id="ARBA00023163"/>
    </source>
</evidence>
<dbReference type="InterPro" id="IPR016032">
    <property type="entry name" value="Sig_transdc_resp-reg_C-effctor"/>
</dbReference>
<comment type="subcellular location">
    <subcellularLocation>
        <location evidence="1">Cytoplasm</location>
    </subcellularLocation>
</comment>
<dbReference type="SMART" id="SM00862">
    <property type="entry name" value="Trans_reg_C"/>
    <property type="match status" value="1"/>
</dbReference>
<dbReference type="Gene3D" id="1.10.10.10">
    <property type="entry name" value="Winged helix-like DNA-binding domain superfamily/Winged helix DNA-binding domain"/>
    <property type="match status" value="1"/>
</dbReference>
<dbReference type="GO" id="GO:0000976">
    <property type="term" value="F:transcription cis-regulatory region binding"/>
    <property type="evidence" value="ECO:0007669"/>
    <property type="project" value="TreeGrafter"/>
</dbReference>
<dbReference type="InterPro" id="IPR001789">
    <property type="entry name" value="Sig_transdc_resp-reg_receiver"/>
</dbReference>
<keyword evidence="7" id="KW-0902">Two-component regulatory system</keyword>
<evidence type="ECO:0000256" key="2">
    <source>
        <dbReference type="ARBA" id="ARBA00013332"/>
    </source>
</evidence>